<protein>
    <submittedName>
        <fullName evidence="6">TetR family transcriptional regulator</fullName>
    </submittedName>
</protein>
<dbReference type="GO" id="GO:0003700">
    <property type="term" value="F:DNA-binding transcription factor activity"/>
    <property type="evidence" value="ECO:0007669"/>
    <property type="project" value="TreeGrafter"/>
</dbReference>
<name>A0A098Y3N2_9ACTN</name>
<evidence type="ECO:0000259" key="5">
    <source>
        <dbReference type="PROSITE" id="PS50977"/>
    </source>
</evidence>
<dbReference type="EMBL" id="JPMX01000091">
    <property type="protein sequence ID" value="KGH45094.1"/>
    <property type="molecule type" value="Genomic_DNA"/>
</dbReference>
<evidence type="ECO:0000313" key="6">
    <source>
        <dbReference type="EMBL" id="KGH45094.1"/>
    </source>
</evidence>
<accession>A0A098Y3N2</accession>
<sequence>MTRELPEYHQRVADENRAAVLAAAEALFLESGYDRTSLARVAERAGVSKATLFKQFPTKALLFEATVLAVGQTPGGSVPVPSAGDLHAGLLALGRAYAEVLVQPRTADLLRLLIAEAPRFPELGERTFDFGTLPALVSLGRYLRAEHEAGLVTVDSPETAATQFLGMIASAVFWPRLVHATWSIDEDGVSRAVEEAVRTMVARLGAPGPRP</sequence>
<dbReference type="PANTHER" id="PTHR30055">
    <property type="entry name" value="HTH-TYPE TRANSCRIPTIONAL REGULATOR RUTR"/>
    <property type="match status" value="1"/>
</dbReference>
<dbReference type="AlphaFoldDB" id="A0A098Y3N2"/>
<feature type="DNA-binding region" description="H-T-H motif" evidence="4">
    <location>
        <begin position="37"/>
        <end position="56"/>
    </location>
</feature>
<dbReference type="SUPFAM" id="SSF48498">
    <property type="entry name" value="Tetracyclin repressor-like, C-terminal domain"/>
    <property type="match status" value="1"/>
</dbReference>
<organism evidence="6 7">
    <name type="scientific">Modestobacter caceresii</name>
    <dbReference type="NCBI Taxonomy" id="1522368"/>
    <lineage>
        <taxon>Bacteria</taxon>
        <taxon>Bacillati</taxon>
        <taxon>Actinomycetota</taxon>
        <taxon>Actinomycetes</taxon>
        <taxon>Geodermatophilales</taxon>
        <taxon>Geodermatophilaceae</taxon>
        <taxon>Modestobacter</taxon>
    </lineage>
</organism>
<dbReference type="PRINTS" id="PR00455">
    <property type="entry name" value="HTHTETR"/>
</dbReference>
<reference evidence="6 7" key="1">
    <citation type="submission" date="2014-07" db="EMBL/GenBank/DDBJ databases">
        <title>Biosystematic studies on Modestobacter strains isolated from extreme hyper-arid desert soil and from historic building.</title>
        <authorList>
            <person name="Bukarasam K."/>
            <person name="Bull A."/>
            <person name="Girard G."/>
            <person name="van Wezel G."/>
            <person name="Goodfellow M."/>
        </authorList>
    </citation>
    <scope>NUCLEOTIDE SEQUENCE [LARGE SCALE GENOMIC DNA]</scope>
    <source>
        <strain evidence="6 7">KNN45-2b</strain>
    </source>
</reference>
<dbReference type="OrthoDB" id="7186128at2"/>
<dbReference type="Pfam" id="PF00440">
    <property type="entry name" value="TetR_N"/>
    <property type="match status" value="1"/>
</dbReference>
<evidence type="ECO:0000256" key="1">
    <source>
        <dbReference type="ARBA" id="ARBA00023015"/>
    </source>
</evidence>
<dbReference type="Pfam" id="PF14246">
    <property type="entry name" value="TetR_C_7"/>
    <property type="match status" value="1"/>
</dbReference>
<dbReference type="InterPro" id="IPR050109">
    <property type="entry name" value="HTH-type_TetR-like_transc_reg"/>
</dbReference>
<evidence type="ECO:0000256" key="3">
    <source>
        <dbReference type="ARBA" id="ARBA00023163"/>
    </source>
</evidence>
<dbReference type="Gene3D" id="1.10.10.60">
    <property type="entry name" value="Homeodomain-like"/>
    <property type="match status" value="1"/>
</dbReference>
<dbReference type="GO" id="GO:0000976">
    <property type="term" value="F:transcription cis-regulatory region binding"/>
    <property type="evidence" value="ECO:0007669"/>
    <property type="project" value="TreeGrafter"/>
</dbReference>
<dbReference type="Gene3D" id="1.10.357.10">
    <property type="entry name" value="Tetracycline Repressor, domain 2"/>
    <property type="match status" value="1"/>
</dbReference>
<keyword evidence="7" id="KW-1185">Reference proteome</keyword>
<dbReference type="FunFam" id="1.10.10.60:FF:000141">
    <property type="entry name" value="TetR family transcriptional regulator"/>
    <property type="match status" value="1"/>
</dbReference>
<dbReference type="STRING" id="1522368.IN07_19255"/>
<dbReference type="InterPro" id="IPR009057">
    <property type="entry name" value="Homeodomain-like_sf"/>
</dbReference>
<comment type="caution">
    <text evidence="6">The sequence shown here is derived from an EMBL/GenBank/DDBJ whole genome shotgun (WGS) entry which is preliminary data.</text>
</comment>
<dbReference type="PROSITE" id="PS50977">
    <property type="entry name" value="HTH_TETR_2"/>
    <property type="match status" value="1"/>
</dbReference>
<dbReference type="Proteomes" id="UP000029713">
    <property type="component" value="Unassembled WGS sequence"/>
</dbReference>
<dbReference type="InterPro" id="IPR039536">
    <property type="entry name" value="TetR_C_Proteobacteria"/>
</dbReference>
<dbReference type="PANTHER" id="PTHR30055:SF146">
    <property type="entry name" value="HTH-TYPE TRANSCRIPTIONAL DUAL REGULATOR CECR"/>
    <property type="match status" value="1"/>
</dbReference>
<keyword evidence="3" id="KW-0804">Transcription</keyword>
<evidence type="ECO:0000313" key="7">
    <source>
        <dbReference type="Proteomes" id="UP000029713"/>
    </source>
</evidence>
<dbReference type="RefSeq" id="WP_036338561.1">
    <property type="nucleotide sequence ID" value="NZ_JPMX01000091.1"/>
</dbReference>
<feature type="domain" description="HTH tetR-type" evidence="5">
    <location>
        <begin position="14"/>
        <end position="74"/>
    </location>
</feature>
<dbReference type="InterPro" id="IPR036271">
    <property type="entry name" value="Tet_transcr_reg_TetR-rel_C_sf"/>
</dbReference>
<dbReference type="SUPFAM" id="SSF46689">
    <property type="entry name" value="Homeodomain-like"/>
    <property type="match status" value="1"/>
</dbReference>
<evidence type="ECO:0000256" key="2">
    <source>
        <dbReference type="ARBA" id="ARBA00023125"/>
    </source>
</evidence>
<dbReference type="InterPro" id="IPR001647">
    <property type="entry name" value="HTH_TetR"/>
</dbReference>
<evidence type="ECO:0000256" key="4">
    <source>
        <dbReference type="PROSITE-ProRule" id="PRU00335"/>
    </source>
</evidence>
<proteinExistence type="predicted"/>
<keyword evidence="1" id="KW-0805">Transcription regulation</keyword>
<keyword evidence="2 4" id="KW-0238">DNA-binding</keyword>
<gene>
    <name evidence="6" type="ORF">IN07_19255</name>
</gene>
<dbReference type="GO" id="GO:0045892">
    <property type="term" value="P:negative regulation of DNA-templated transcription"/>
    <property type="evidence" value="ECO:0007669"/>
    <property type="project" value="UniProtKB-ARBA"/>
</dbReference>